<sequence length="229" mass="26196">MKMQSFSIYIFFSFLFVCDLSIYGVLMHLHYCSILIFVTVKCIELFFLQPCSMGFATGGKTFFLWGGCMMMHADDFRHDRYGVVSGLRDGGYSDDMTLAALAGAHKRLITSPPVAVFPHPLASDLTFARYWNYLRKQTFVLESYISKANWIMNRALFSTHCYLSWGFLAPYFMAMIHVAVALRVYIKGYTLEETKFVSSGEHINILSGEVVLLIHIKPSCRTLIHNHFC</sequence>
<dbReference type="EMBL" id="JAAARO010000004">
    <property type="protein sequence ID" value="KAF5748542.1"/>
    <property type="molecule type" value="Genomic_DNA"/>
</dbReference>
<keyword evidence="7" id="KW-0808">Transferase</keyword>
<feature type="transmembrane region" description="Helical" evidence="11">
    <location>
        <begin position="162"/>
        <end position="186"/>
    </location>
</feature>
<keyword evidence="10 11" id="KW-0472">Membrane</keyword>
<protein>
    <recommendedName>
        <fullName evidence="5">ceramide glucosyltransferase</fullName>
        <ecNumber evidence="5">2.4.1.80</ecNumber>
    </recommendedName>
</protein>
<comment type="caution">
    <text evidence="12">The sequence shown here is derived from an EMBL/GenBank/DDBJ whole genome shotgun (WGS) entry which is preliminary data.</text>
</comment>
<keyword evidence="9 11" id="KW-1133">Transmembrane helix</keyword>
<evidence type="ECO:0000313" key="12">
    <source>
        <dbReference type="EMBL" id="KAF5748542.1"/>
    </source>
</evidence>
<comment type="subcellular location">
    <subcellularLocation>
        <location evidence="1">Membrane</location>
        <topology evidence="1">Multi-pass membrane protein</topology>
    </subcellularLocation>
</comment>
<keyword evidence="6" id="KW-0328">Glycosyltransferase</keyword>
<dbReference type="EC" id="2.4.1.80" evidence="5"/>
<evidence type="ECO:0000256" key="8">
    <source>
        <dbReference type="ARBA" id="ARBA00022692"/>
    </source>
</evidence>
<dbReference type="AlphaFoldDB" id="A0A7J7DQ65"/>
<dbReference type="InParanoid" id="A0A7J7DQ65"/>
<gene>
    <name evidence="12" type="ORF">HS088_TW04G00497</name>
</gene>
<keyword evidence="8 11" id="KW-0812">Transmembrane</keyword>
<evidence type="ECO:0000256" key="6">
    <source>
        <dbReference type="ARBA" id="ARBA00022676"/>
    </source>
</evidence>
<organism evidence="12 13">
    <name type="scientific">Tripterygium wilfordii</name>
    <name type="common">Thunder God vine</name>
    <dbReference type="NCBI Taxonomy" id="458696"/>
    <lineage>
        <taxon>Eukaryota</taxon>
        <taxon>Viridiplantae</taxon>
        <taxon>Streptophyta</taxon>
        <taxon>Embryophyta</taxon>
        <taxon>Tracheophyta</taxon>
        <taxon>Spermatophyta</taxon>
        <taxon>Magnoliopsida</taxon>
        <taxon>eudicotyledons</taxon>
        <taxon>Gunneridae</taxon>
        <taxon>Pentapetalae</taxon>
        <taxon>rosids</taxon>
        <taxon>fabids</taxon>
        <taxon>Celastrales</taxon>
        <taxon>Celastraceae</taxon>
        <taxon>Tripterygium</taxon>
    </lineage>
</organism>
<dbReference type="PANTHER" id="PTHR12726:SF0">
    <property type="entry name" value="CERAMIDE GLUCOSYLTRANSFERASE"/>
    <property type="match status" value="1"/>
</dbReference>
<evidence type="ECO:0000256" key="9">
    <source>
        <dbReference type="ARBA" id="ARBA00022989"/>
    </source>
</evidence>
<evidence type="ECO:0000256" key="5">
    <source>
        <dbReference type="ARBA" id="ARBA00012699"/>
    </source>
</evidence>
<dbReference type="GO" id="GO:0016020">
    <property type="term" value="C:membrane"/>
    <property type="evidence" value="ECO:0007669"/>
    <property type="project" value="UniProtKB-SubCell"/>
</dbReference>
<dbReference type="Proteomes" id="UP000593562">
    <property type="component" value="Unassembled WGS sequence"/>
</dbReference>
<evidence type="ECO:0000256" key="11">
    <source>
        <dbReference type="SAM" id="Phobius"/>
    </source>
</evidence>
<reference evidence="12 13" key="1">
    <citation type="journal article" date="2020" name="Nat. Commun.">
        <title>Genome of Tripterygium wilfordii and identification of cytochrome P450 involved in triptolide biosynthesis.</title>
        <authorList>
            <person name="Tu L."/>
            <person name="Su P."/>
            <person name="Zhang Z."/>
            <person name="Gao L."/>
            <person name="Wang J."/>
            <person name="Hu T."/>
            <person name="Zhou J."/>
            <person name="Zhang Y."/>
            <person name="Zhao Y."/>
            <person name="Liu Y."/>
            <person name="Song Y."/>
            <person name="Tong Y."/>
            <person name="Lu Y."/>
            <person name="Yang J."/>
            <person name="Xu C."/>
            <person name="Jia M."/>
            <person name="Peters R.J."/>
            <person name="Huang L."/>
            <person name="Gao W."/>
        </authorList>
    </citation>
    <scope>NUCLEOTIDE SEQUENCE [LARGE SCALE GENOMIC DNA]</scope>
    <source>
        <strain evidence="13">cv. XIE 37</strain>
        <tissue evidence="12">Leaf</tissue>
    </source>
</reference>
<dbReference type="PANTHER" id="PTHR12726">
    <property type="entry name" value="CERAMIDE GLUCOSYLTRANSFERASE"/>
    <property type="match status" value="1"/>
</dbReference>
<dbReference type="InterPro" id="IPR029044">
    <property type="entry name" value="Nucleotide-diphossugar_trans"/>
</dbReference>
<proteinExistence type="inferred from homology"/>
<dbReference type="UniPathway" id="UPA00222"/>
<evidence type="ECO:0000256" key="4">
    <source>
        <dbReference type="ARBA" id="ARBA00006739"/>
    </source>
</evidence>
<evidence type="ECO:0000313" key="13">
    <source>
        <dbReference type="Proteomes" id="UP000593562"/>
    </source>
</evidence>
<comment type="similarity">
    <text evidence="4">Belongs to the glycosyltransferase 2 family.</text>
</comment>
<evidence type="ECO:0000256" key="10">
    <source>
        <dbReference type="ARBA" id="ARBA00023136"/>
    </source>
</evidence>
<evidence type="ECO:0000256" key="1">
    <source>
        <dbReference type="ARBA" id="ARBA00004141"/>
    </source>
</evidence>
<evidence type="ECO:0000256" key="7">
    <source>
        <dbReference type="ARBA" id="ARBA00022679"/>
    </source>
</evidence>
<dbReference type="InterPro" id="IPR025993">
    <property type="entry name" value="Ceramide_glucosylTrfase"/>
</dbReference>
<name>A0A7J7DQ65_TRIWF</name>
<comment type="pathway">
    <text evidence="2">Lipid metabolism; sphingolipid metabolism.</text>
</comment>
<dbReference type="SUPFAM" id="SSF53448">
    <property type="entry name" value="Nucleotide-diphospho-sugar transferases"/>
    <property type="match status" value="1"/>
</dbReference>
<evidence type="ECO:0000256" key="2">
    <source>
        <dbReference type="ARBA" id="ARBA00004760"/>
    </source>
</evidence>
<evidence type="ECO:0000256" key="3">
    <source>
        <dbReference type="ARBA" id="ARBA00004991"/>
    </source>
</evidence>
<accession>A0A7J7DQ65</accession>
<dbReference type="GO" id="GO:0008120">
    <property type="term" value="F:ceramide glucosyltransferase activity"/>
    <property type="evidence" value="ECO:0007669"/>
    <property type="project" value="UniProtKB-EC"/>
</dbReference>
<feature type="transmembrane region" description="Helical" evidence="11">
    <location>
        <begin position="6"/>
        <end position="26"/>
    </location>
</feature>
<comment type="pathway">
    <text evidence="3">Sphingolipid metabolism.</text>
</comment>
<dbReference type="GO" id="GO:0006679">
    <property type="term" value="P:glucosylceramide biosynthetic process"/>
    <property type="evidence" value="ECO:0007669"/>
    <property type="project" value="TreeGrafter"/>
</dbReference>
<keyword evidence="13" id="KW-1185">Reference proteome</keyword>